<reference evidence="4" key="1">
    <citation type="submission" date="2020-05" db="EMBL/GenBank/DDBJ databases">
        <title>Phylogenomic resolution of chytrid fungi.</title>
        <authorList>
            <person name="Stajich J.E."/>
            <person name="Amses K."/>
            <person name="Simmons R."/>
            <person name="Seto K."/>
            <person name="Myers J."/>
            <person name="Bonds A."/>
            <person name="Quandt C.A."/>
            <person name="Barry K."/>
            <person name="Liu P."/>
            <person name="Grigoriev I."/>
            <person name="Longcore J.E."/>
            <person name="James T.Y."/>
        </authorList>
    </citation>
    <scope>NUCLEOTIDE SEQUENCE</scope>
    <source>
        <strain evidence="4">JEL0476</strain>
    </source>
</reference>
<feature type="chain" id="PRO_5042112857" evidence="3">
    <location>
        <begin position="20"/>
        <end position="311"/>
    </location>
</feature>
<dbReference type="AlphaFoldDB" id="A0AAD5UB45"/>
<accession>A0AAD5UB45</accession>
<organism evidence="4 5">
    <name type="scientific">Clydaea vesicula</name>
    <dbReference type="NCBI Taxonomy" id="447962"/>
    <lineage>
        <taxon>Eukaryota</taxon>
        <taxon>Fungi</taxon>
        <taxon>Fungi incertae sedis</taxon>
        <taxon>Chytridiomycota</taxon>
        <taxon>Chytridiomycota incertae sedis</taxon>
        <taxon>Chytridiomycetes</taxon>
        <taxon>Lobulomycetales</taxon>
        <taxon>Lobulomycetaceae</taxon>
        <taxon>Clydaea</taxon>
    </lineage>
</organism>
<dbReference type="EMBL" id="JADGJW010000008">
    <property type="protein sequence ID" value="KAJ3227953.1"/>
    <property type="molecule type" value="Genomic_DNA"/>
</dbReference>
<feature type="compositionally biased region" description="Polar residues" evidence="1">
    <location>
        <begin position="231"/>
        <end position="241"/>
    </location>
</feature>
<evidence type="ECO:0000256" key="2">
    <source>
        <dbReference type="SAM" id="Phobius"/>
    </source>
</evidence>
<proteinExistence type="predicted"/>
<keyword evidence="3" id="KW-0732">Signal</keyword>
<evidence type="ECO:0000313" key="5">
    <source>
        <dbReference type="Proteomes" id="UP001211065"/>
    </source>
</evidence>
<feature type="compositionally biased region" description="Low complexity" evidence="1">
    <location>
        <begin position="242"/>
        <end position="252"/>
    </location>
</feature>
<keyword evidence="2" id="KW-1133">Transmembrane helix</keyword>
<name>A0AAD5UB45_9FUNG</name>
<feature type="region of interest" description="Disordered" evidence="1">
    <location>
        <begin position="226"/>
        <end position="252"/>
    </location>
</feature>
<feature type="region of interest" description="Disordered" evidence="1">
    <location>
        <begin position="113"/>
        <end position="148"/>
    </location>
</feature>
<comment type="caution">
    <text evidence="4">The sequence shown here is derived from an EMBL/GenBank/DDBJ whole genome shotgun (WGS) entry which is preliminary data.</text>
</comment>
<protein>
    <submittedName>
        <fullName evidence="4">Uncharacterized protein</fullName>
    </submittedName>
</protein>
<keyword evidence="5" id="KW-1185">Reference proteome</keyword>
<keyword evidence="2" id="KW-0472">Membrane</keyword>
<evidence type="ECO:0000256" key="1">
    <source>
        <dbReference type="SAM" id="MobiDB-lite"/>
    </source>
</evidence>
<sequence>MLIFIFFIVLQLCINTINCVPFQIEEITHTPVNKLRNRDIYDITEAEHLNAKTNAIPPSVGISEADFSKHFNTLQSEPMAEVLPVQPSAKVSEVTVNNVPATAKPVPVKIQLPSTKPQVTAETDNSNDSQVSVSKKPDVEKLMPSEGKIKENVIKVDSSQENASHNSITSQSIANTSIPNIQTTTIKLNTTTTTTVKLNTTTTTITIKHTNSAKLNNAESYVEAVPHKETSATTSLTDPGYSTNLSSSSELNSQSATTDALKQSKSLIIFAIIVPLLLIFIFAAFVVRKKNIILNMKIKYHEKAIRNAYYK</sequence>
<evidence type="ECO:0000256" key="3">
    <source>
        <dbReference type="SAM" id="SignalP"/>
    </source>
</evidence>
<feature type="transmembrane region" description="Helical" evidence="2">
    <location>
        <begin position="267"/>
        <end position="287"/>
    </location>
</feature>
<dbReference type="Proteomes" id="UP001211065">
    <property type="component" value="Unassembled WGS sequence"/>
</dbReference>
<gene>
    <name evidence="4" type="ORF">HK099_007822</name>
</gene>
<evidence type="ECO:0000313" key="4">
    <source>
        <dbReference type="EMBL" id="KAJ3227953.1"/>
    </source>
</evidence>
<feature type="compositionally biased region" description="Basic and acidic residues" evidence="1">
    <location>
        <begin position="135"/>
        <end position="148"/>
    </location>
</feature>
<feature type="compositionally biased region" description="Polar residues" evidence="1">
    <location>
        <begin position="113"/>
        <end position="133"/>
    </location>
</feature>
<feature type="signal peptide" evidence="3">
    <location>
        <begin position="1"/>
        <end position="19"/>
    </location>
</feature>
<keyword evidence="2" id="KW-0812">Transmembrane</keyword>